<evidence type="ECO:0000256" key="1">
    <source>
        <dbReference type="SAM" id="MobiDB-lite"/>
    </source>
</evidence>
<accession>A0A9C7BVS7</accession>
<sequence length="1061" mass="123543">MEKDNKYEKESEDEIRNGIIIDYYIDECIYYLKSVEDSLKQCLDKIKSLNKHIKVEMGIKILKNYNRNDSKYENFTKLIPCKKNYMDENVKTFLKNVLRIIDDENKKWQDYKVNMKGYINQIDMNMYNNLSILLDKTKYTICTSYSENDFVCLKIGGKYLSSNNELSMGYPVLKMTPTYIQLLMSLGIVWNEINNTFMLNHMEIGKVEKGEECINIKSTIIFYDNSTYTKEGSLPYNSTMSLRDIIPLYSQNDIDVKMHSSVIHVTVDALNSTFCVQVDNCPQLIYSGCDKFVTSMFTGWMTNTFDNINNHIKSLGDETFFGKVGQLDDEYFKSTKIKNNECVNIEPLVQIGQLNDEYFKSTKIKNNECVNIEPLVQNTNIKRLLSMDVENDDSLLNILISFLREENTLLSLPEEQNGESKKLKKLERIIDTIIHDAESNEIDVKETEEVVDKDDLKESNNEEEIIAFANRLSNKINHAGIMNPVPSFTTEIEKCETIRDFSILKWEYPSNEDDGINSAHGTKEKSDRDTDNTNRKMKKNKTFSLLKEVRELGGYTRNLKPLFKDIHTMANNSELVEIDNYYEKYIETIEKFYVNTFYISKMSENISWEKGLSNRRKIRLFMIASLISSQYPLVNRILNRELKNYFNYILRYTLYVLINNIKDRYDTKINGWVNRALVNHLSNHENMIEFVCILKIWMCEFQFHPIGKYWLDGISTMNGSLEKDATGKYSALFTPITNHMRVIKLRKDNFCKVNSKDGIYQHLSAINNPILLINLSTGEGILSLESIRAKNNDDMDNIIYNNLGDSNIIKAKHIFRPIKLIKIKEHHLEPTDTGTQSFDFNLDFMDIFLNRKHWMEIIKNKGLFNLVAVGKHVKLSKNKKMDKKSSLNEKEKDRYTAIHVMSSLYDEYGETISHVPKDMIQDMKNVLGDEGYKRALQSLAPVKIKLLICDGDDDNTKLSIDANHCYKKCDLTFSSYPIQYASSMFIPRYRAGVIKYSSTSPSHKKADDKFDISLKKYQIKCNDILQKINNINKYMVKLECKRLSLTSKIYQNSRGLKRELE</sequence>
<organism evidence="2">
    <name type="scientific">Melicertus latisulcatus majanivirus</name>
    <dbReference type="NCBI Taxonomy" id="2984277"/>
    <lineage>
        <taxon>Viruses</taxon>
        <taxon>Viruses incertae sedis</taxon>
        <taxon>Naldaviricetes</taxon>
        <taxon>Nimaviridae</taxon>
    </lineage>
</organism>
<feature type="compositionally biased region" description="Basic and acidic residues" evidence="1">
    <location>
        <begin position="521"/>
        <end position="534"/>
    </location>
</feature>
<evidence type="ECO:0000313" key="2">
    <source>
        <dbReference type="EMBL" id="BDT62334.1"/>
    </source>
</evidence>
<feature type="region of interest" description="Disordered" evidence="1">
    <location>
        <begin position="514"/>
        <end position="537"/>
    </location>
</feature>
<dbReference type="EMBL" id="LC738874">
    <property type="protein sequence ID" value="BDT62334.1"/>
    <property type="molecule type" value="Genomic_DNA"/>
</dbReference>
<name>A0A9C7BVS7_9VIRU</name>
<reference evidence="2" key="1">
    <citation type="submission" date="2022-10" db="EMBL/GenBank/DDBJ databases">
        <title>Genome sequences of endogenous nimaviruses in decapod crustaceans.</title>
        <authorList>
            <person name="Kawato S."/>
            <person name="Nozaki R."/>
            <person name="Kondo H."/>
            <person name="Hirono I."/>
        </authorList>
    </citation>
    <scope>NUCLEOTIDE SEQUENCE</scope>
    <source>
        <strain evidence="2">Okinawa2016</strain>
    </source>
</reference>
<protein>
    <submittedName>
        <fullName evidence="2">Uncharacterized protein</fullName>
    </submittedName>
</protein>
<proteinExistence type="predicted"/>